<keyword evidence="8" id="KW-0949">S-adenosyl-L-methionine</keyword>
<dbReference type="GO" id="GO:0003677">
    <property type="term" value="F:DNA binding"/>
    <property type="evidence" value="ECO:0007669"/>
    <property type="project" value="InterPro"/>
</dbReference>
<feature type="domain" description="SET" evidence="14">
    <location>
        <begin position="135"/>
        <end position="245"/>
    </location>
</feature>
<dbReference type="InterPro" id="IPR039977">
    <property type="entry name" value="Suv4-20/Set9"/>
</dbReference>
<keyword evidence="12" id="KW-0539">Nucleus</keyword>
<feature type="compositionally biased region" description="Basic residues" evidence="13">
    <location>
        <begin position="464"/>
        <end position="474"/>
    </location>
</feature>
<keyword evidence="7" id="KW-0808">Transferase</keyword>
<dbReference type="OrthoDB" id="6627536at2759"/>
<evidence type="ECO:0000256" key="7">
    <source>
        <dbReference type="ARBA" id="ARBA00022679"/>
    </source>
</evidence>
<dbReference type="InterPro" id="IPR041938">
    <property type="entry name" value="Hist-Lys_N-MTase_N"/>
</dbReference>
<dbReference type="PANTHER" id="PTHR12977">
    <property type="entry name" value="SUPPRESSOR OF VARIEGATION 4-20-RELATED"/>
    <property type="match status" value="1"/>
</dbReference>
<proteinExistence type="predicted"/>
<dbReference type="EC" id="2.1.1.362" evidence="3"/>
<feature type="compositionally biased region" description="Basic residues" evidence="13">
    <location>
        <begin position="401"/>
        <end position="410"/>
    </location>
</feature>
<keyword evidence="4" id="KW-0158">Chromosome</keyword>
<dbReference type="PROSITE" id="PS51570">
    <property type="entry name" value="SAM_MT43_SUVAR420_2"/>
    <property type="match status" value="1"/>
</dbReference>
<feature type="compositionally biased region" description="Low complexity" evidence="13">
    <location>
        <begin position="325"/>
        <end position="334"/>
    </location>
</feature>
<dbReference type="FunFam" id="2.170.270.10:FF:000006">
    <property type="entry name" value="Histone-lysine N-methyltransferase"/>
    <property type="match status" value="1"/>
</dbReference>
<dbReference type="EMBL" id="AZBU02000001">
    <property type="protein sequence ID" value="TMS36207.1"/>
    <property type="molecule type" value="Genomic_DNA"/>
</dbReference>
<evidence type="ECO:0000256" key="2">
    <source>
        <dbReference type="ARBA" id="ARBA00004286"/>
    </source>
</evidence>
<evidence type="ECO:0000256" key="10">
    <source>
        <dbReference type="ARBA" id="ARBA00023015"/>
    </source>
</evidence>
<dbReference type="PANTHER" id="PTHR12977:SF4">
    <property type="entry name" value="HISTONE-LYSINE N-METHYLTRANSFERASE KMT5B"/>
    <property type="match status" value="1"/>
</dbReference>
<dbReference type="Pfam" id="PF00856">
    <property type="entry name" value="SET"/>
    <property type="match status" value="1"/>
</dbReference>
<sequence>MNTTAETTEEEDPHYLWLLDFPDRLSGQHNMSVKELCENDDWATALVVDPMLGFRTHKMNALRTECQTQEAIERAKIMDYYLNFQDAAGALYRWFHLKSVRRLLAIRTKEGQSNFRDHLLRFMQLFYDDAGFRIERCTRYSLEGNSGAKLAATRHWERGDFIDTLVGTLGEMTEGEEGTFLKRGVNDFSVMWSTRKKVAQLWLGPGSYINHDCDPNCRFVPKGPSAILEVLREIQPGEELTCFYGKNFFGDNNECCECCTCERRKTGTFWDGVSRLPWTFGTLLDDGTEEYARYRFRETDSRMTRAAEPPRVLTKRIRREASAPALATTANAPSISPQQTGVQPAGKQPRRKVGRPRKNPVQVSPASSCFDAEGDASETQAVETRRTTRKRRVDYVESKRFGSHKRKRKVREINESATSVEVTSPVVKKGRGRPRKVCLPLPETEPSEAEMTCGESMDVSAPLPKKKRGRKPKHSQQNLGSSTPTEPTSNAESQDFVNSLRAASTVH</sequence>
<evidence type="ECO:0000256" key="6">
    <source>
        <dbReference type="ARBA" id="ARBA00022603"/>
    </source>
</evidence>
<evidence type="ECO:0000313" key="16">
    <source>
        <dbReference type="Proteomes" id="UP000298663"/>
    </source>
</evidence>
<dbReference type="Proteomes" id="UP000298663">
    <property type="component" value="Chromosome X"/>
</dbReference>
<dbReference type="GO" id="GO:0005634">
    <property type="term" value="C:nucleus"/>
    <property type="evidence" value="ECO:0007669"/>
    <property type="project" value="UniProtKB-SubCell"/>
</dbReference>
<evidence type="ECO:0000256" key="11">
    <source>
        <dbReference type="ARBA" id="ARBA00023163"/>
    </source>
</evidence>
<reference evidence="15 16" key="2">
    <citation type="journal article" date="2019" name="G3 (Bethesda)">
        <title>Hybrid Assembly of the Genome of the Entomopathogenic Nematode Steinernema carpocapsae Identifies the X-Chromosome.</title>
        <authorList>
            <person name="Serra L."/>
            <person name="Macchietto M."/>
            <person name="Macias-Munoz A."/>
            <person name="McGill C.J."/>
            <person name="Rodriguez I.M."/>
            <person name="Rodriguez B."/>
            <person name="Murad R."/>
            <person name="Mortazavi A."/>
        </authorList>
    </citation>
    <scope>NUCLEOTIDE SEQUENCE [LARGE SCALE GENOMIC DNA]</scope>
    <source>
        <strain evidence="15 16">ALL</strain>
    </source>
</reference>
<evidence type="ECO:0000256" key="5">
    <source>
        <dbReference type="ARBA" id="ARBA00022491"/>
    </source>
</evidence>
<protein>
    <recommendedName>
        <fullName evidence="3">[histone H4]-N-methyl-L-lysine(20) N-methyltransferase</fullName>
        <ecNumber evidence="3">2.1.1.362</ecNumber>
    </recommendedName>
</protein>
<feature type="region of interest" description="Disordered" evidence="13">
    <location>
        <begin position="325"/>
        <end position="507"/>
    </location>
</feature>
<keyword evidence="9" id="KW-0156">Chromatin regulator</keyword>
<keyword evidence="11" id="KW-0804">Transcription</keyword>
<keyword evidence="10" id="KW-0805">Transcription regulation</keyword>
<reference evidence="15 16" key="1">
    <citation type="journal article" date="2015" name="Genome Biol.">
        <title>Comparative genomics of Steinernema reveals deeply conserved gene regulatory networks.</title>
        <authorList>
            <person name="Dillman A.R."/>
            <person name="Macchietto M."/>
            <person name="Porter C.F."/>
            <person name="Rogers A."/>
            <person name="Williams B."/>
            <person name="Antoshechkin I."/>
            <person name="Lee M.M."/>
            <person name="Goodwin Z."/>
            <person name="Lu X."/>
            <person name="Lewis E.E."/>
            <person name="Goodrich-Blair H."/>
            <person name="Stock S.P."/>
            <person name="Adams B.J."/>
            <person name="Sternberg P.W."/>
            <person name="Mortazavi A."/>
        </authorList>
    </citation>
    <scope>NUCLEOTIDE SEQUENCE [LARGE SCALE GENOMIC DNA]</scope>
    <source>
        <strain evidence="15 16">ALL</strain>
    </source>
</reference>
<feature type="compositionally biased region" description="Polar residues" evidence="13">
    <location>
        <begin position="475"/>
        <end position="497"/>
    </location>
</feature>
<dbReference type="GO" id="GO:0005694">
    <property type="term" value="C:chromosome"/>
    <property type="evidence" value="ECO:0007669"/>
    <property type="project" value="UniProtKB-SubCell"/>
</dbReference>
<dbReference type="EMBL" id="CM016762">
    <property type="protein sequence ID" value="TMS36207.1"/>
    <property type="molecule type" value="Genomic_DNA"/>
</dbReference>
<dbReference type="GO" id="GO:0140941">
    <property type="term" value="F:histone H4K20me methyltransferase activity"/>
    <property type="evidence" value="ECO:0007669"/>
    <property type="project" value="UniProtKB-EC"/>
</dbReference>
<organism evidence="15 16">
    <name type="scientific">Steinernema carpocapsae</name>
    <name type="common">Entomopathogenic nematode</name>
    <dbReference type="NCBI Taxonomy" id="34508"/>
    <lineage>
        <taxon>Eukaryota</taxon>
        <taxon>Metazoa</taxon>
        <taxon>Ecdysozoa</taxon>
        <taxon>Nematoda</taxon>
        <taxon>Chromadorea</taxon>
        <taxon>Rhabditida</taxon>
        <taxon>Tylenchina</taxon>
        <taxon>Panagrolaimomorpha</taxon>
        <taxon>Strongyloidoidea</taxon>
        <taxon>Steinernematidae</taxon>
        <taxon>Steinernema</taxon>
    </lineage>
</organism>
<dbReference type="Gene3D" id="1.10.10.1700">
    <property type="entry name" value="Histone-lysine N-methyltransferase"/>
    <property type="match status" value="1"/>
</dbReference>
<name>A0A4U8UVK4_STECR</name>
<keyword evidence="5" id="KW-0678">Repressor</keyword>
<dbReference type="InterPro" id="IPR017956">
    <property type="entry name" value="AT_hook_DNA-bd_motif"/>
</dbReference>
<dbReference type="Gene3D" id="2.170.270.10">
    <property type="entry name" value="SET domain"/>
    <property type="match status" value="1"/>
</dbReference>
<dbReference type="STRING" id="34508.A0A4U8UVK4"/>
<dbReference type="SUPFAM" id="SSF82199">
    <property type="entry name" value="SET domain"/>
    <property type="match status" value="1"/>
</dbReference>
<evidence type="ECO:0000256" key="4">
    <source>
        <dbReference type="ARBA" id="ARBA00022454"/>
    </source>
</evidence>
<dbReference type="PROSITE" id="PS50280">
    <property type="entry name" value="SET"/>
    <property type="match status" value="1"/>
</dbReference>
<evidence type="ECO:0000256" key="8">
    <source>
        <dbReference type="ARBA" id="ARBA00022691"/>
    </source>
</evidence>
<evidence type="ECO:0000256" key="13">
    <source>
        <dbReference type="SAM" id="MobiDB-lite"/>
    </source>
</evidence>
<dbReference type="SMART" id="SM00384">
    <property type="entry name" value="AT_hook"/>
    <property type="match status" value="3"/>
</dbReference>
<evidence type="ECO:0000256" key="9">
    <source>
        <dbReference type="ARBA" id="ARBA00022853"/>
    </source>
</evidence>
<dbReference type="SMART" id="SM00317">
    <property type="entry name" value="SET"/>
    <property type="match status" value="1"/>
</dbReference>
<accession>A0A4U8UVK4</accession>
<dbReference type="InterPro" id="IPR025790">
    <property type="entry name" value="Suv4-20_animal"/>
</dbReference>
<dbReference type="InterPro" id="IPR001214">
    <property type="entry name" value="SET_dom"/>
</dbReference>
<dbReference type="AlphaFoldDB" id="A0A4U8UVK4"/>
<evidence type="ECO:0000256" key="3">
    <source>
        <dbReference type="ARBA" id="ARBA00012188"/>
    </source>
</evidence>
<feature type="compositionally biased region" description="Basic residues" evidence="13">
    <location>
        <begin position="348"/>
        <end position="358"/>
    </location>
</feature>
<evidence type="ECO:0000259" key="14">
    <source>
        <dbReference type="PROSITE" id="PS50280"/>
    </source>
</evidence>
<evidence type="ECO:0000256" key="1">
    <source>
        <dbReference type="ARBA" id="ARBA00004123"/>
    </source>
</evidence>
<keyword evidence="16" id="KW-1185">Reference proteome</keyword>
<evidence type="ECO:0000256" key="12">
    <source>
        <dbReference type="ARBA" id="ARBA00023242"/>
    </source>
</evidence>
<dbReference type="InterPro" id="IPR046341">
    <property type="entry name" value="SET_dom_sf"/>
</dbReference>
<keyword evidence="6" id="KW-0489">Methyltransferase</keyword>
<gene>
    <name evidence="15" type="ORF">L596_003433</name>
</gene>
<comment type="caution">
    <text evidence="15">The sequence shown here is derived from an EMBL/GenBank/DDBJ whole genome shotgun (WGS) entry which is preliminary data.</text>
</comment>
<evidence type="ECO:0000313" key="15">
    <source>
        <dbReference type="EMBL" id="TMS36207.1"/>
    </source>
</evidence>
<dbReference type="GO" id="GO:0032259">
    <property type="term" value="P:methylation"/>
    <property type="evidence" value="ECO:0007669"/>
    <property type="project" value="UniProtKB-KW"/>
</dbReference>
<comment type="subcellular location">
    <subcellularLocation>
        <location evidence="2">Chromosome</location>
    </subcellularLocation>
    <subcellularLocation>
        <location evidence="1">Nucleus</location>
    </subcellularLocation>
</comment>